<dbReference type="PANTHER" id="PTHR45642">
    <property type="entry name" value="GDSL ESTERASE/LIPASE EXL3"/>
    <property type="match status" value="1"/>
</dbReference>
<dbReference type="RefSeq" id="XP_071912158.1">
    <property type="nucleotide sequence ID" value="XM_072056057.1"/>
</dbReference>
<organism evidence="3 4">
    <name type="scientific">Coffea arabica</name>
    <name type="common">Arabian coffee</name>
    <dbReference type="NCBI Taxonomy" id="13443"/>
    <lineage>
        <taxon>Eukaryota</taxon>
        <taxon>Viridiplantae</taxon>
        <taxon>Streptophyta</taxon>
        <taxon>Embryophyta</taxon>
        <taxon>Tracheophyta</taxon>
        <taxon>Spermatophyta</taxon>
        <taxon>Magnoliopsida</taxon>
        <taxon>eudicotyledons</taxon>
        <taxon>Gunneridae</taxon>
        <taxon>Pentapetalae</taxon>
        <taxon>asterids</taxon>
        <taxon>lamiids</taxon>
        <taxon>Gentianales</taxon>
        <taxon>Rubiaceae</taxon>
        <taxon>Ixoroideae</taxon>
        <taxon>Gardenieae complex</taxon>
        <taxon>Bertiereae - Coffeeae clade</taxon>
        <taxon>Coffeeae</taxon>
        <taxon>Coffea</taxon>
    </lineage>
</organism>
<evidence type="ECO:0000313" key="3">
    <source>
        <dbReference type="Proteomes" id="UP001652660"/>
    </source>
</evidence>
<dbReference type="OrthoDB" id="1600564at2759"/>
<evidence type="ECO:0000256" key="2">
    <source>
        <dbReference type="SAM" id="SignalP"/>
    </source>
</evidence>
<dbReference type="RefSeq" id="XP_027101579.2">
    <property type="nucleotide sequence ID" value="XM_027245778.2"/>
</dbReference>
<proteinExistence type="predicted"/>
<dbReference type="Gene3D" id="3.40.50.1110">
    <property type="entry name" value="SGNH hydrolase"/>
    <property type="match status" value="1"/>
</dbReference>
<dbReference type="AlphaFoldDB" id="A0A6P6VF50"/>
<evidence type="ECO:0000313" key="5">
    <source>
        <dbReference type="RefSeq" id="XP_071912156.1"/>
    </source>
</evidence>
<dbReference type="InterPro" id="IPR050592">
    <property type="entry name" value="GDSL_lipolytic_enzyme"/>
</dbReference>
<feature type="signal peptide" evidence="2">
    <location>
        <begin position="1"/>
        <end position="25"/>
    </location>
</feature>
<reference evidence="3" key="1">
    <citation type="journal article" date="2025" name="Foods">
        <title>Unveiling the Microbial Signatures of Arabica Coffee Cherries: Insights into Ripeness Specific Diversity, Functional Traits, and Implications for Quality and Safety.</title>
        <authorList>
            <consortium name="RefSeq"/>
            <person name="Tenea G.N."/>
            <person name="Cifuentes V."/>
            <person name="Reyes P."/>
            <person name="Cevallos-Vallejos M."/>
        </authorList>
    </citation>
    <scope>NUCLEOTIDE SEQUENCE [LARGE SCALE GENOMIC DNA]</scope>
</reference>
<dbReference type="PANTHER" id="PTHR45642:SF139">
    <property type="entry name" value="SGNH HYDROLASE-TYPE ESTERASE DOMAIN-CONTAINING PROTEIN"/>
    <property type="match status" value="1"/>
</dbReference>
<evidence type="ECO:0000256" key="1">
    <source>
        <dbReference type="ARBA" id="ARBA00022729"/>
    </source>
</evidence>
<dbReference type="RefSeq" id="XP_071912156.1">
    <property type="nucleotide sequence ID" value="XM_072056055.1"/>
</dbReference>
<keyword evidence="1 2" id="KW-0732">Signal</keyword>
<name>A0A6P6VF50_COFAR</name>
<evidence type="ECO:0000313" key="4">
    <source>
        <dbReference type="RefSeq" id="XP_027101579.2"/>
    </source>
</evidence>
<feature type="chain" id="PRO_5045019611" evidence="2">
    <location>
        <begin position="26"/>
        <end position="160"/>
    </location>
</feature>
<dbReference type="Proteomes" id="UP001652660">
    <property type="component" value="Chromosome 6e"/>
</dbReference>
<protein>
    <submittedName>
        <fullName evidence="4 5">GDSL esterase/lipase At1g06990-like</fullName>
    </submittedName>
</protein>
<keyword evidence="3" id="KW-1185">Reference proteome</keyword>
<evidence type="ECO:0000313" key="6">
    <source>
        <dbReference type="RefSeq" id="XP_071912158.1"/>
    </source>
</evidence>
<sequence length="160" mass="17985">MALKFRLSWLILLQFFSRLTHECSGLKLSKSTALLVFGNSAVDTGSTNYIPTIPRSNYAPYGINFTRHIPTGRYSDEKLLPDISCPHKASKMLFLLLCGETYPMMNCFRVSSAAAGFDDQTKSVTNAIPTSKQPQFLRDYLPKLERIVGKKVLKELFGKL</sequence>
<accession>A0A6P6VF50</accession>
<dbReference type="InterPro" id="IPR036514">
    <property type="entry name" value="SGNH_hydro_sf"/>
</dbReference>
<gene>
    <name evidence="4" type="primary">LOC113722470</name>
    <name evidence="5" type="synonym">LOC140009753</name>
    <name evidence="6" type="synonym">LOC140009756</name>
</gene>
<reference evidence="4 5" key="2">
    <citation type="submission" date="2025-05" db="UniProtKB">
        <authorList>
            <consortium name="RefSeq"/>
        </authorList>
    </citation>
    <scope>IDENTIFICATION</scope>
    <source>
        <tissue evidence="4 5">Leaves</tissue>
    </source>
</reference>
<dbReference type="GeneID" id="113722470"/>